<evidence type="ECO:0000256" key="2">
    <source>
        <dbReference type="ARBA" id="ARBA00010370"/>
    </source>
</evidence>
<dbReference type="GO" id="GO:0031012">
    <property type="term" value="C:extracellular matrix"/>
    <property type="evidence" value="ECO:0007669"/>
    <property type="project" value="InterPro"/>
</dbReference>
<feature type="binding site" evidence="18">
    <location>
        <position position="233"/>
    </location>
    <ligand>
        <name>Zn(2+)</name>
        <dbReference type="ChEBI" id="CHEBI:29105"/>
        <label>2</label>
        <note>catalytic</note>
    </ligand>
</feature>
<feature type="binding site" evidence="17">
    <location>
        <position position="219"/>
    </location>
    <ligand>
        <name>Zn(2+)</name>
        <dbReference type="ChEBI" id="CHEBI:29105"/>
        <label>2</label>
        <note>catalytic</note>
    </ligand>
</feature>
<comment type="subcellular location">
    <subcellularLocation>
        <location evidence="1">Secreted</location>
        <location evidence="1">Extracellular space</location>
        <location evidence="1">Extracellular matrix</location>
    </subcellularLocation>
</comment>
<keyword evidence="8" id="KW-0677">Repeat</keyword>
<feature type="binding site" evidence="17">
    <location>
        <position position="225"/>
    </location>
    <ligand>
        <name>Zn(2+)</name>
        <dbReference type="ChEBI" id="CHEBI:29105"/>
        <label>2</label>
        <note>catalytic</note>
    </ligand>
</feature>
<dbReference type="Pfam" id="PF00413">
    <property type="entry name" value="Peptidase_M10"/>
    <property type="match status" value="1"/>
</dbReference>
<dbReference type="SMART" id="SM00235">
    <property type="entry name" value="ZnMc"/>
    <property type="match status" value="1"/>
</dbReference>
<dbReference type="GO" id="GO:0004222">
    <property type="term" value="F:metalloendopeptidase activity"/>
    <property type="evidence" value="ECO:0007669"/>
    <property type="project" value="InterPro"/>
</dbReference>
<feature type="binding site" evidence="18">
    <location>
        <position position="155"/>
    </location>
    <ligand>
        <name>Ca(2+)</name>
        <dbReference type="ChEBI" id="CHEBI:29108"/>
        <label>2</label>
    </ligand>
</feature>
<feature type="binding site" evidence="18">
    <location>
        <position position="189"/>
    </location>
    <ligand>
        <name>Ca(2+)</name>
        <dbReference type="ChEBI" id="CHEBI:29108"/>
        <label>2</label>
    </ligand>
</feature>
<evidence type="ECO:0000256" key="8">
    <source>
        <dbReference type="ARBA" id="ARBA00022737"/>
    </source>
</evidence>
<dbReference type="Gene3D" id="3.40.390.10">
    <property type="entry name" value="Collagenase (Catalytic Domain)"/>
    <property type="match status" value="1"/>
</dbReference>
<evidence type="ECO:0000256" key="23">
    <source>
        <dbReference type="SAM" id="MobiDB-lite"/>
    </source>
</evidence>
<feature type="binding site" evidence="18">
    <location>
        <position position="165"/>
    </location>
    <ligand>
        <name>Zn(2+)</name>
        <dbReference type="ChEBI" id="CHEBI:29105"/>
        <label>1</label>
    </ligand>
</feature>
<feature type="binding site" evidence="18">
    <location>
        <position position="167"/>
    </location>
    <ligand>
        <name>Zn(2+)</name>
        <dbReference type="ChEBI" id="CHEBI:29105"/>
        <label>1</label>
    </ligand>
</feature>
<evidence type="ECO:0000256" key="22">
    <source>
        <dbReference type="PROSITE-ProRule" id="PRU01011"/>
    </source>
</evidence>
<dbReference type="FunFam" id="2.110.10.10:FF:000002">
    <property type="entry name" value="Matrix metallopeptidase 3"/>
    <property type="match status" value="1"/>
</dbReference>
<feature type="binding site" evidence="18">
    <location>
        <position position="337"/>
    </location>
    <ligand>
        <name>Ca(2+)</name>
        <dbReference type="ChEBI" id="CHEBI:29108"/>
        <label>4</label>
    </ligand>
</feature>
<dbReference type="SUPFAM" id="SSF50923">
    <property type="entry name" value="Hemopexin-like domain"/>
    <property type="match status" value="1"/>
</dbReference>
<feature type="binding site" evidence="18">
    <location>
        <position position="294"/>
    </location>
    <ligand>
        <name>Ca(2+)</name>
        <dbReference type="ChEBI" id="CHEBI:29108"/>
        <label>4</label>
    </ligand>
</feature>
<feature type="binding site" evidence="18">
    <location>
        <position position="198"/>
    </location>
    <ligand>
        <name>Ca(2+)</name>
        <dbReference type="ChEBI" id="CHEBI:29108"/>
        <label>3</label>
    </ligand>
</feature>
<accession>A0A401SWU0</accession>
<evidence type="ECO:0000256" key="4">
    <source>
        <dbReference type="ARBA" id="ARBA00022530"/>
    </source>
</evidence>
<keyword evidence="9" id="KW-0378">Hydrolase</keyword>
<evidence type="ECO:0000313" key="26">
    <source>
        <dbReference type="EMBL" id="GCC34872.1"/>
    </source>
</evidence>
<evidence type="ECO:0000256" key="12">
    <source>
        <dbReference type="ARBA" id="ARBA00023049"/>
    </source>
</evidence>
<evidence type="ECO:0000256" key="5">
    <source>
        <dbReference type="ARBA" id="ARBA00022670"/>
    </source>
</evidence>
<dbReference type="PRINTS" id="PR00138">
    <property type="entry name" value="MATRIXIN"/>
</dbReference>
<dbReference type="SMART" id="SM00120">
    <property type="entry name" value="HX"/>
    <property type="match status" value="4"/>
</dbReference>
<keyword evidence="7 24" id="KW-0732">Signal</keyword>
<feature type="binding site" evidence="18">
    <location>
        <position position="180"/>
    </location>
    <ligand>
        <name>Zn(2+)</name>
        <dbReference type="ChEBI" id="CHEBI:29105"/>
        <label>1</label>
    </ligand>
</feature>
<dbReference type="CDD" id="cd00094">
    <property type="entry name" value="HX"/>
    <property type="match status" value="1"/>
</dbReference>
<dbReference type="PROSITE" id="PS00546">
    <property type="entry name" value="CYSTEINE_SWITCH"/>
    <property type="match status" value="1"/>
</dbReference>
<feature type="chain" id="PRO_5019473002" description="Peptidase metallopeptidase domain-containing protein" evidence="24">
    <location>
        <begin position="18"/>
        <end position="474"/>
    </location>
</feature>
<dbReference type="SUPFAM" id="SSF47090">
    <property type="entry name" value="PGBD-like"/>
    <property type="match status" value="1"/>
</dbReference>
<feature type="binding site" evidence="18">
    <location>
        <position position="172"/>
    </location>
    <ligand>
        <name>Ca(2+)</name>
        <dbReference type="ChEBI" id="CHEBI:29108"/>
        <label>3</label>
    </ligand>
</feature>
<dbReference type="Pfam" id="PF01471">
    <property type="entry name" value="PG_binding_1"/>
    <property type="match status" value="1"/>
</dbReference>
<dbReference type="InterPro" id="IPR002477">
    <property type="entry name" value="Peptidoglycan-bd-like"/>
</dbReference>
<dbReference type="GO" id="GO:0008270">
    <property type="term" value="F:zinc ion binding"/>
    <property type="evidence" value="ECO:0007669"/>
    <property type="project" value="InterPro"/>
</dbReference>
<proteinExistence type="inferred from homology"/>
<dbReference type="GO" id="GO:0030574">
    <property type="term" value="P:collagen catabolic process"/>
    <property type="evidence" value="ECO:0007669"/>
    <property type="project" value="UniProtKB-KW"/>
</dbReference>
<feature type="region of interest" description="Disordered" evidence="23">
    <location>
        <begin position="263"/>
        <end position="286"/>
    </location>
</feature>
<protein>
    <recommendedName>
        <fullName evidence="25">Peptidase metallopeptidase domain-containing protein</fullName>
    </recommendedName>
</protein>
<dbReference type="InterPro" id="IPR001818">
    <property type="entry name" value="Pept_M10_metallopeptidase"/>
</dbReference>
<organism evidence="26 27">
    <name type="scientific">Chiloscyllium punctatum</name>
    <name type="common">Brownbanded bambooshark</name>
    <name type="synonym">Hemiscyllium punctatum</name>
    <dbReference type="NCBI Taxonomy" id="137246"/>
    <lineage>
        <taxon>Eukaryota</taxon>
        <taxon>Metazoa</taxon>
        <taxon>Chordata</taxon>
        <taxon>Craniata</taxon>
        <taxon>Vertebrata</taxon>
        <taxon>Chondrichthyes</taxon>
        <taxon>Elasmobranchii</taxon>
        <taxon>Galeomorphii</taxon>
        <taxon>Galeoidea</taxon>
        <taxon>Orectolobiformes</taxon>
        <taxon>Hemiscylliidae</taxon>
        <taxon>Chiloscyllium</taxon>
    </lineage>
</organism>
<dbReference type="FunFam" id="3.40.390.10:FF:000007">
    <property type="entry name" value="Collagenase 3"/>
    <property type="match status" value="1"/>
</dbReference>
<evidence type="ECO:0000259" key="25">
    <source>
        <dbReference type="SMART" id="SM00235"/>
    </source>
</evidence>
<keyword evidence="27" id="KW-1185">Reference proteome</keyword>
<keyword evidence="14" id="KW-0865">Zymogen</keyword>
<evidence type="ECO:0000256" key="14">
    <source>
        <dbReference type="ARBA" id="ARBA00023145"/>
    </source>
</evidence>
<keyword evidence="3" id="KW-0964">Secreted</keyword>
<dbReference type="OrthoDB" id="406838at2759"/>
<dbReference type="InterPro" id="IPR036365">
    <property type="entry name" value="PGBD-like_sf"/>
</dbReference>
<feature type="binding site" description="in inhibited form" evidence="18">
    <location>
        <position position="89"/>
    </location>
    <ligand>
        <name>Zn(2+)</name>
        <dbReference type="ChEBI" id="CHEBI:29105"/>
        <label>2</label>
        <note>catalytic</note>
    </ligand>
</feature>
<evidence type="ECO:0000256" key="7">
    <source>
        <dbReference type="ARBA" id="ARBA00022729"/>
    </source>
</evidence>
<keyword evidence="10 17" id="KW-0862">Zinc</keyword>
<dbReference type="GO" id="GO:0006508">
    <property type="term" value="P:proteolysis"/>
    <property type="evidence" value="ECO:0007669"/>
    <property type="project" value="UniProtKB-KW"/>
</dbReference>
<keyword evidence="13" id="KW-0177">Collagen degradation</keyword>
<keyword evidence="6 17" id="KW-0479">Metal-binding</keyword>
<dbReference type="InterPro" id="IPR018487">
    <property type="entry name" value="Hemopexin-like_repeat"/>
</dbReference>
<comment type="caution">
    <text evidence="26">The sequence shown here is derived from an EMBL/GenBank/DDBJ whole genome shotgun (WGS) entry which is preliminary data.</text>
</comment>
<feature type="binding site" evidence="18">
    <location>
        <position position="387"/>
    </location>
    <ligand>
        <name>Ca(2+)</name>
        <dbReference type="ChEBI" id="CHEBI:29108"/>
        <label>5</label>
    </ligand>
</feature>
<evidence type="ECO:0000256" key="11">
    <source>
        <dbReference type="ARBA" id="ARBA00022837"/>
    </source>
</evidence>
<dbReference type="Proteomes" id="UP000287033">
    <property type="component" value="Unassembled WGS sequence"/>
</dbReference>
<evidence type="ECO:0000256" key="3">
    <source>
        <dbReference type="ARBA" id="ARBA00022525"/>
    </source>
</evidence>
<feature type="binding site" evidence="18">
    <location>
        <position position="187"/>
    </location>
    <ligand>
        <name>Ca(2+)</name>
        <dbReference type="ChEBI" id="CHEBI:29108"/>
        <label>2</label>
    </ligand>
</feature>
<dbReference type="AlphaFoldDB" id="A0A401SWU0"/>
<feature type="binding site" evidence="18">
    <location>
        <position position="198"/>
    </location>
    <ligand>
        <name>Ca(2+)</name>
        <dbReference type="ChEBI" id="CHEBI:29108"/>
        <label>1</label>
    </ligand>
</feature>
<feature type="binding site" evidence="17">
    <location>
        <position position="215"/>
    </location>
    <ligand>
        <name>Zn(2+)</name>
        <dbReference type="ChEBI" id="CHEBI:29105"/>
        <label>2</label>
        <note>catalytic</note>
    </ligand>
</feature>
<dbReference type="EMBL" id="BEZZ01000637">
    <property type="protein sequence ID" value="GCC34872.1"/>
    <property type="molecule type" value="Genomic_DNA"/>
</dbReference>
<dbReference type="CDD" id="cd04278">
    <property type="entry name" value="ZnMc_MMP"/>
    <property type="match status" value="1"/>
</dbReference>
<dbReference type="Gene3D" id="2.110.10.10">
    <property type="entry name" value="Hemopexin-like domain"/>
    <property type="match status" value="1"/>
</dbReference>
<dbReference type="OMA" id="KPRWKQS"/>
<dbReference type="GO" id="GO:0030198">
    <property type="term" value="P:extracellular matrix organization"/>
    <property type="evidence" value="ECO:0007669"/>
    <property type="project" value="TreeGrafter"/>
</dbReference>
<keyword evidence="11 18" id="KW-0106">Calcium</keyword>
<dbReference type="PANTHER" id="PTHR10201:SF151">
    <property type="entry name" value="INTERSTITIAL COLLAGENASE"/>
    <property type="match status" value="1"/>
</dbReference>
<dbReference type="InterPro" id="IPR006026">
    <property type="entry name" value="Peptidase_Metallo"/>
</dbReference>
<dbReference type="Pfam" id="PF00045">
    <property type="entry name" value="Hemopexin"/>
    <property type="match status" value="3"/>
</dbReference>
<evidence type="ECO:0000256" key="20">
    <source>
        <dbReference type="PIRSR" id="PIRSR621190-4"/>
    </source>
</evidence>
<reference evidence="26 27" key="1">
    <citation type="journal article" date="2018" name="Nat. Ecol. Evol.">
        <title>Shark genomes provide insights into elasmobranch evolution and the origin of vertebrates.</title>
        <authorList>
            <person name="Hara Y"/>
            <person name="Yamaguchi K"/>
            <person name="Onimaru K"/>
            <person name="Kadota M"/>
            <person name="Koyanagi M"/>
            <person name="Keeley SD"/>
            <person name="Tatsumi K"/>
            <person name="Tanaka K"/>
            <person name="Motone F"/>
            <person name="Kageyama Y"/>
            <person name="Nozu R"/>
            <person name="Adachi N"/>
            <person name="Nishimura O"/>
            <person name="Nakagawa R"/>
            <person name="Tanegashima C"/>
            <person name="Kiyatake I"/>
            <person name="Matsumoto R"/>
            <person name="Murakumo K"/>
            <person name="Nishida K"/>
            <person name="Terakita A"/>
            <person name="Kuratani S"/>
            <person name="Sato K"/>
            <person name="Hyodo S Kuraku.S."/>
        </authorList>
    </citation>
    <scope>NUCLEOTIDE SEQUENCE [LARGE SCALE GENOMIC DNA]</scope>
</reference>
<evidence type="ECO:0000313" key="27">
    <source>
        <dbReference type="Proteomes" id="UP000287033"/>
    </source>
</evidence>
<dbReference type="InterPro" id="IPR033739">
    <property type="entry name" value="M10A_MMP"/>
</dbReference>
<feature type="binding site" evidence="18">
    <location>
        <position position="195"/>
    </location>
    <ligand>
        <name>Ca(2+)</name>
        <dbReference type="ChEBI" id="CHEBI:29108"/>
        <label>3</label>
    </ligand>
</feature>
<comment type="similarity">
    <text evidence="2">Belongs to the peptidase M10A family.</text>
</comment>
<name>A0A401SWU0_CHIPU</name>
<sequence length="474" mass="54964">MKIVVLFVFVYLSECLALPLSSATEPVSEQDWNQCRKYLKTFYNLTETALRKSNDGLTRKIEEMQEFFGLQVTGTLNRETLTEMKKPRCGVPDVQLYSLFPGRPRWLRNTITYRIEKYTSKLSKREVDAVIPLALQVWSDVTPLTFVRLSSGEADIRISFASRSHGDFNDFDGEGGVLAHAFAPGANLGGDAHFDEDERWTLSRSGINLFIVAAHEFGHSLGLSHSNDRSALMFPTYDPNFYQNIKRYGLPEDDVRGIQALYGARQDPRPTQPQPKPPRPTKTLDKCNPQLSFDAVTNLRGELWFFKNGILWRKHHQRQDVTVIPIKYIFPNIRSVDAAVEFKNRDVVALFKGSKYWLIQGFRILKGYPRSIRSFQFPRSVTHIDAALYVKETRKVLFFVGNKYWSYNTWKNQMDRVYPRRIVDDFPGIGNKVESAFQSKGYFYFSNGARQYEYDYRNKRTVRVLRPNDWLNCN</sequence>
<evidence type="ECO:0000256" key="24">
    <source>
        <dbReference type="SAM" id="SignalP"/>
    </source>
</evidence>
<keyword evidence="4" id="KW-0272">Extracellular matrix</keyword>
<feature type="repeat" description="Hemopexin" evidence="22">
    <location>
        <begin position="381"/>
        <end position="429"/>
    </location>
</feature>
<evidence type="ECO:0000256" key="16">
    <source>
        <dbReference type="PIRSR" id="PIRSR001191-1"/>
    </source>
</evidence>
<feature type="binding site" evidence="18">
    <location>
        <position position="193"/>
    </location>
    <ligand>
        <name>Zn(2+)</name>
        <dbReference type="ChEBI" id="CHEBI:29105"/>
        <label>1</label>
    </ligand>
</feature>
<evidence type="ECO:0000256" key="19">
    <source>
        <dbReference type="PIRSR" id="PIRSR621190-3"/>
    </source>
</evidence>
<evidence type="ECO:0000256" key="15">
    <source>
        <dbReference type="ARBA" id="ARBA00023157"/>
    </source>
</evidence>
<evidence type="ECO:0000256" key="6">
    <source>
        <dbReference type="ARBA" id="ARBA00022723"/>
    </source>
</evidence>
<evidence type="ECO:0000256" key="10">
    <source>
        <dbReference type="ARBA" id="ARBA00022833"/>
    </source>
</evidence>
<comment type="cofactor">
    <cofactor evidence="18">
        <name>Zn(2+)</name>
        <dbReference type="ChEBI" id="CHEBI:29105"/>
    </cofactor>
    <text evidence="18">Binds 2 Zn(2+) ions per subunit.</text>
</comment>
<evidence type="ECO:0000256" key="13">
    <source>
        <dbReference type="ARBA" id="ARBA00023105"/>
    </source>
</evidence>
<keyword evidence="12" id="KW-0482">Metalloprotease</keyword>
<dbReference type="InterPro" id="IPR000585">
    <property type="entry name" value="Hemopexin-like_dom"/>
</dbReference>
<dbReference type="InterPro" id="IPR021158">
    <property type="entry name" value="Pept_M10A_Zn_BS"/>
</dbReference>
<feature type="binding site" evidence="18">
    <location>
        <position position="339"/>
    </location>
    <ligand>
        <name>Ca(2+)</name>
        <dbReference type="ChEBI" id="CHEBI:29108"/>
        <label>5</label>
    </ligand>
</feature>
<dbReference type="PROSITE" id="PS51642">
    <property type="entry name" value="HEMOPEXIN_2"/>
    <property type="match status" value="3"/>
</dbReference>
<evidence type="ECO:0000256" key="9">
    <source>
        <dbReference type="ARBA" id="ARBA00022801"/>
    </source>
</evidence>
<feature type="short sequence motif" description="Cysteine switch" evidence="21">
    <location>
        <begin position="87"/>
        <end position="94"/>
    </location>
</feature>
<evidence type="ECO:0000256" key="17">
    <source>
        <dbReference type="PIRSR" id="PIRSR001191-2"/>
    </source>
</evidence>
<dbReference type="InterPro" id="IPR036375">
    <property type="entry name" value="Hemopexin-like_dom_sf"/>
</dbReference>
<feature type="signal peptide" evidence="24">
    <location>
        <begin position="1"/>
        <end position="17"/>
    </location>
</feature>
<dbReference type="STRING" id="137246.A0A401SWU0"/>
<evidence type="ECO:0000256" key="1">
    <source>
        <dbReference type="ARBA" id="ARBA00004498"/>
    </source>
</evidence>
<evidence type="ECO:0000256" key="21">
    <source>
        <dbReference type="PIRSR" id="PIRSR621190-5"/>
    </source>
</evidence>
<feature type="modified residue" description="Phosphotyrosine; by PKDCC" evidence="20">
    <location>
        <position position="368"/>
    </location>
</feature>
<keyword evidence="5" id="KW-0645">Protease</keyword>
<feature type="binding site" evidence="18">
    <location>
        <position position="191"/>
    </location>
    <ligand>
        <name>Ca(2+)</name>
        <dbReference type="ChEBI" id="CHEBI:29108"/>
        <label>2</label>
    </ligand>
</feature>
<feature type="active site" evidence="16">
    <location>
        <position position="216"/>
    </location>
</feature>
<feature type="repeat" description="Hemopexin" evidence="22">
    <location>
        <begin position="333"/>
        <end position="379"/>
    </location>
</feature>
<comment type="cofactor">
    <cofactor evidence="18">
        <name>Ca(2+)</name>
        <dbReference type="ChEBI" id="CHEBI:29108"/>
    </cofactor>
    <text evidence="18">Can bind about 5 Ca(2+) ions per subunit.</text>
</comment>
<feature type="repeat" description="Hemopexin" evidence="22">
    <location>
        <begin position="430"/>
        <end position="473"/>
    </location>
</feature>
<gene>
    <name evidence="26" type="ORF">chiPu_0013349</name>
</gene>
<keyword evidence="15 19" id="KW-1015">Disulfide bond</keyword>
<feature type="disulfide bond" evidence="19">
    <location>
        <begin position="287"/>
        <end position="473"/>
    </location>
</feature>
<feature type="binding site" evidence="18">
    <location>
        <position position="173"/>
    </location>
    <ligand>
        <name>Ca(2+)</name>
        <dbReference type="ChEBI" id="CHEBI:29108"/>
        <label>3</label>
    </ligand>
</feature>
<dbReference type="PANTHER" id="PTHR10201">
    <property type="entry name" value="MATRIX METALLOPROTEINASE"/>
    <property type="match status" value="1"/>
</dbReference>
<dbReference type="PIRSF" id="PIRSF001191">
    <property type="entry name" value="Peptidase_M10A_matrix"/>
    <property type="match status" value="1"/>
</dbReference>
<dbReference type="InterPro" id="IPR024079">
    <property type="entry name" value="MetalloPept_cat_dom_sf"/>
</dbReference>
<dbReference type="SUPFAM" id="SSF55486">
    <property type="entry name" value="Metalloproteases ('zincins'), catalytic domain"/>
    <property type="match status" value="1"/>
</dbReference>
<dbReference type="InterPro" id="IPR021190">
    <property type="entry name" value="Pept_M10A"/>
</dbReference>
<feature type="compositionally biased region" description="Pro residues" evidence="23">
    <location>
        <begin position="270"/>
        <end position="280"/>
    </location>
</feature>
<evidence type="ECO:0000256" key="18">
    <source>
        <dbReference type="PIRSR" id="PIRSR621190-2"/>
    </source>
</evidence>
<feature type="domain" description="Peptidase metallopeptidase" evidence="25">
    <location>
        <begin position="102"/>
        <end position="264"/>
    </location>
</feature>